<gene>
    <name evidence="2" type="ORF">K9S39_20055</name>
</gene>
<evidence type="ECO:0000313" key="2">
    <source>
        <dbReference type="EMBL" id="UQA93858.1"/>
    </source>
</evidence>
<feature type="compositionally biased region" description="Basic and acidic residues" evidence="1">
    <location>
        <begin position="52"/>
        <end position="72"/>
    </location>
</feature>
<reference evidence="2" key="1">
    <citation type="submission" date="2021-10" db="EMBL/GenBank/DDBJ databases">
        <title>Streptomyces nigrumlapis sp.nov.,an antimicrobial producing actinobacterium isolated from Black Gobi rocks.</title>
        <authorList>
            <person name="Wen Y."/>
            <person name="Zhang W."/>
            <person name="Liu X.G."/>
        </authorList>
    </citation>
    <scope>NUCLEOTIDE SEQUENCE</scope>
    <source>
        <strain evidence="2">ST13-2-2</strain>
    </source>
</reference>
<feature type="region of interest" description="Disordered" evidence="1">
    <location>
        <begin position="42"/>
        <end position="84"/>
    </location>
</feature>
<proteinExistence type="predicted"/>
<keyword evidence="3" id="KW-1185">Reference proteome</keyword>
<dbReference type="Proteomes" id="UP000830115">
    <property type="component" value="Chromosome"/>
</dbReference>
<name>A0ABY4M920_9ACTN</name>
<sequence length="84" mass="9009">MIGTDRILRDVASISLDEPLDVRLAEAAEALHAHMERMGTVLGALHASGHRRGPDRTPDAHSGDQPRQDHRARSVTAPATASPN</sequence>
<evidence type="ECO:0000256" key="1">
    <source>
        <dbReference type="SAM" id="MobiDB-lite"/>
    </source>
</evidence>
<organism evidence="2 3">
    <name type="scientific">Streptomyces halobius</name>
    <dbReference type="NCBI Taxonomy" id="2879846"/>
    <lineage>
        <taxon>Bacteria</taxon>
        <taxon>Bacillati</taxon>
        <taxon>Actinomycetota</taxon>
        <taxon>Actinomycetes</taxon>
        <taxon>Kitasatosporales</taxon>
        <taxon>Streptomycetaceae</taxon>
        <taxon>Streptomyces</taxon>
    </lineage>
</organism>
<protein>
    <submittedName>
        <fullName evidence="2">Uncharacterized protein</fullName>
    </submittedName>
</protein>
<evidence type="ECO:0000313" key="3">
    <source>
        <dbReference type="Proteomes" id="UP000830115"/>
    </source>
</evidence>
<dbReference type="EMBL" id="CP086322">
    <property type="protein sequence ID" value="UQA93858.1"/>
    <property type="molecule type" value="Genomic_DNA"/>
</dbReference>
<dbReference type="RefSeq" id="WP_248864729.1">
    <property type="nucleotide sequence ID" value="NZ_CP086322.1"/>
</dbReference>
<accession>A0ABY4M920</accession>